<evidence type="ECO:0000313" key="7">
    <source>
        <dbReference type="Proteomes" id="UP001519535"/>
    </source>
</evidence>
<evidence type="ECO:0000256" key="4">
    <source>
        <dbReference type="SAM" id="SignalP"/>
    </source>
</evidence>
<evidence type="ECO:0000256" key="2">
    <source>
        <dbReference type="ARBA" id="ARBA00093774"/>
    </source>
</evidence>
<evidence type="ECO:0000256" key="1">
    <source>
        <dbReference type="ARBA" id="ARBA00022729"/>
    </source>
</evidence>
<dbReference type="Pfam" id="PF26580">
    <property type="entry name" value="Mtb12_C"/>
    <property type="match status" value="1"/>
</dbReference>
<dbReference type="PROSITE" id="PS51257">
    <property type="entry name" value="PROKAR_LIPOPROTEIN"/>
    <property type="match status" value="1"/>
</dbReference>
<comment type="similarity">
    <text evidence="2">Belongs to the MTB12 family.</text>
</comment>
<sequence>MHRQRATIIAAALAAVIGLSGCTHHAAPTLPLDEPETTSASATEPPAGALPAPEALTDVLYRLADPGVPGADKLTLIEGTQPADAATIDRFSTALRDGGYLPMTFGATDVTWSSRYPGNATADVSITTNKPEGSEFTFPMEFKPYQGGWQLSRQTAETLLAFGKAHAPATPTP</sequence>
<evidence type="ECO:0000256" key="3">
    <source>
        <dbReference type="SAM" id="MobiDB-lite"/>
    </source>
</evidence>
<dbReference type="RefSeq" id="WP_214091910.1">
    <property type="nucleotide sequence ID" value="NZ_JAHCLR010000006.1"/>
</dbReference>
<evidence type="ECO:0000259" key="5">
    <source>
        <dbReference type="Pfam" id="PF26580"/>
    </source>
</evidence>
<organism evidence="6 7">
    <name type="scientific">Mycolicibacter acidiphilus</name>
    <dbReference type="NCBI Taxonomy" id="2835306"/>
    <lineage>
        <taxon>Bacteria</taxon>
        <taxon>Bacillati</taxon>
        <taxon>Actinomycetota</taxon>
        <taxon>Actinomycetes</taxon>
        <taxon>Mycobacteriales</taxon>
        <taxon>Mycobacteriaceae</taxon>
        <taxon>Mycolicibacter</taxon>
    </lineage>
</organism>
<reference evidence="6 7" key="1">
    <citation type="submission" date="2021-05" db="EMBL/GenBank/DDBJ databases">
        <title>Mycobacterium acidophilum sp. nov., an extremely acid-tolerant member of the genus Mycobacterium.</title>
        <authorList>
            <person name="Xia J."/>
        </authorList>
    </citation>
    <scope>NUCLEOTIDE SEQUENCE [LARGE SCALE GENOMIC DNA]</scope>
    <source>
        <strain evidence="6 7">M1</strain>
    </source>
</reference>
<gene>
    <name evidence="6" type="ORF">KIH27_05440</name>
</gene>
<keyword evidence="1 4" id="KW-0732">Signal</keyword>
<protein>
    <recommendedName>
        <fullName evidence="5">Low molecular weight antigen MTB12-like C-terminal domain-containing protein</fullName>
    </recommendedName>
</protein>
<dbReference type="EMBL" id="JAHCLR010000006">
    <property type="protein sequence ID" value="MBS9533031.1"/>
    <property type="molecule type" value="Genomic_DNA"/>
</dbReference>
<name>A0ABS5RHU9_9MYCO</name>
<dbReference type="Proteomes" id="UP001519535">
    <property type="component" value="Unassembled WGS sequence"/>
</dbReference>
<keyword evidence="7" id="KW-1185">Reference proteome</keyword>
<evidence type="ECO:0000313" key="6">
    <source>
        <dbReference type="EMBL" id="MBS9533031.1"/>
    </source>
</evidence>
<dbReference type="InterPro" id="IPR058644">
    <property type="entry name" value="Mtb12-like_C"/>
</dbReference>
<proteinExistence type="inferred from homology"/>
<feature type="domain" description="Low molecular weight antigen MTB12-like C-terminal" evidence="5">
    <location>
        <begin position="50"/>
        <end position="165"/>
    </location>
</feature>
<feature type="region of interest" description="Disordered" evidence="3">
    <location>
        <begin position="28"/>
        <end position="50"/>
    </location>
</feature>
<comment type="caution">
    <text evidence="6">The sequence shown here is derived from an EMBL/GenBank/DDBJ whole genome shotgun (WGS) entry which is preliminary data.</text>
</comment>
<feature type="signal peptide" evidence="4">
    <location>
        <begin position="1"/>
        <end position="26"/>
    </location>
</feature>
<feature type="chain" id="PRO_5046425740" description="Low molecular weight antigen MTB12-like C-terminal domain-containing protein" evidence="4">
    <location>
        <begin position="27"/>
        <end position="173"/>
    </location>
</feature>
<accession>A0ABS5RHU9</accession>